<evidence type="ECO:0000313" key="2">
    <source>
        <dbReference type="Proteomes" id="UP001548189"/>
    </source>
</evidence>
<dbReference type="EMBL" id="JBEVCJ010000033">
    <property type="protein sequence ID" value="MET1257065.1"/>
    <property type="molecule type" value="Genomic_DNA"/>
</dbReference>
<accession>A0ABV2BYS2</accession>
<gene>
    <name evidence="1" type="ORF">ABVT43_18120</name>
</gene>
<dbReference type="Proteomes" id="UP001548189">
    <property type="component" value="Unassembled WGS sequence"/>
</dbReference>
<name>A0ABV2BYS2_9GAMM</name>
<keyword evidence="2" id="KW-1185">Reference proteome</keyword>
<dbReference type="SUPFAM" id="SSF53474">
    <property type="entry name" value="alpha/beta-Hydrolases"/>
    <property type="match status" value="1"/>
</dbReference>
<organism evidence="1 2">
    <name type="scientific">Aliikangiella maris</name>
    <dbReference type="NCBI Taxonomy" id="3162458"/>
    <lineage>
        <taxon>Bacteria</taxon>
        <taxon>Pseudomonadati</taxon>
        <taxon>Pseudomonadota</taxon>
        <taxon>Gammaproteobacteria</taxon>
        <taxon>Oceanospirillales</taxon>
        <taxon>Pleioneaceae</taxon>
        <taxon>Aliikangiella</taxon>
    </lineage>
</organism>
<dbReference type="Gene3D" id="3.40.50.1820">
    <property type="entry name" value="alpha/beta hydrolase"/>
    <property type="match status" value="1"/>
</dbReference>
<protein>
    <submittedName>
        <fullName evidence="1">Uncharacterized protein</fullName>
    </submittedName>
</protein>
<dbReference type="InterPro" id="IPR029058">
    <property type="entry name" value="AB_hydrolase_fold"/>
</dbReference>
<evidence type="ECO:0000313" key="1">
    <source>
        <dbReference type="EMBL" id="MET1257065.1"/>
    </source>
</evidence>
<reference evidence="1 2" key="1">
    <citation type="submission" date="2024-06" db="EMBL/GenBank/DDBJ databases">
        <authorList>
            <person name="Li F."/>
        </authorList>
    </citation>
    <scope>NUCLEOTIDE SEQUENCE [LARGE SCALE GENOMIC DNA]</scope>
    <source>
        <strain evidence="1 2">GXAS 311</strain>
    </source>
</reference>
<comment type="caution">
    <text evidence="1">The sequence shown here is derived from an EMBL/GenBank/DDBJ whole genome shotgun (WGS) entry which is preliminary data.</text>
</comment>
<proteinExistence type="predicted"/>
<sequence length="228" mass="26067">MLKILLLPGLDGTGKLFKHLNTYLKLPVQSEVIVLNDIVGRTHIEQARSIAHLIGRSRVILIAESYSGRIAYELCRILNQQISYIIFIASFVSNPCRITELIKNLPEIFFDIKYIPEILINYFCFSGYGKTKLYLALRETMALVSKKIIKQRIHLIAKLQIPEQHYAINACYLRPSHDRLVSTRALKIIRECFPNLTVKTISGGHFIAQIEPKKCATIINKIIVEQGY</sequence>